<sequence length="43" mass="4943">MRDFIVEQTGIHPSLIDVSPLPDYASTFELSTFEESVDFMITY</sequence>
<reference evidence="1" key="1">
    <citation type="submission" date="2022-08" db="EMBL/GenBank/DDBJ databases">
        <authorList>
            <person name="Deng Y."/>
            <person name="Han X.-F."/>
            <person name="Zhang Y.-Q."/>
        </authorList>
    </citation>
    <scope>NUCLEOTIDE SEQUENCE</scope>
    <source>
        <strain evidence="1">CPCC 203386</strain>
    </source>
</reference>
<proteinExistence type="predicted"/>
<dbReference type="Proteomes" id="UP001165586">
    <property type="component" value="Unassembled WGS sequence"/>
</dbReference>
<dbReference type="RefSeq" id="WP_259540738.1">
    <property type="nucleotide sequence ID" value="NZ_JANLCJ010000008.1"/>
</dbReference>
<dbReference type="EMBL" id="JANLCJ010000008">
    <property type="protein sequence ID" value="MCS5735739.1"/>
    <property type="molecule type" value="Genomic_DNA"/>
</dbReference>
<keyword evidence="2" id="KW-1185">Reference proteome</keyword>
<accession>A0ABT2H753</accession>
<name>A0ABT2H753_9MICO</name>
<gene>
    <name evidence="1" type="ORF">N1032_18520</name>
</gene>
<comment type="caution">
    <text evidence="1">The sequence shown here is derived from an EMBL/GenBank/DDBJ whole genome shotgun (WGS) entry which is preliminary data.</text>
</comment>
<protein>
    <submittedName>
        <fullName evidence="1">Uncharacterized protein</fullName>
    </submittedName>
</protein>
<organism evidence="1 2">
    <name type="scientific">Herbiconiux daphne</name>
    <dbReference type="NCBI Taxonomy" id="2970914"/>
    <lineage>
        <taxon>Bacteria</taxon>
        <taxon>Bacillati</taxon>
        <taxon>Actinomycetota</taxon>
        <taxon>Actinomycetes</taxon>
        <taxon>Micrococcales</taxon>
        <taxon>Microbacteriaceae</taxon>
        <taxon>Herbiconiux</taxon>
    </lineage>
</organism>
<evidence type="ECO:0000313" key="1">
    <source>
        <dbReference type="EMBL" id="MCS5735739.1"/>
    </source>
</evidence>
<evidence type="ECO:0000313" key="2">
    <source>
        <dbReference type="Proteomes" id="UP001165586"/>
    </source>
</evidence>